<dbReference type="AlphaFoldDB" id="A0A4S8MJ79"/>
<evidence type="ECO:0000256" key="4">
    <source>
        <dbReference type="ARBA" id="ARBA00038314"/>
    </source>
</evidence>
<dbReference type="Gene3D" id="3.40.50.150">
    <property type="entry name" value="Vaccinia Virus protein VP39"/>
    <property type="match status" value="1"/>
</dbReference>
<dbReference type="InterPro" id="IPR029063">
    <property type="entry name" value="SAM-dependent_MTases_sf"/>
</dbReference>
<dbReference type="OrthoDB" id="2094832at2759"/>
<evidence type="ECO:0000313" key="5">
    <source>
        <dbReference type="EMBL" id="THV02823.1"/>
    </source>
</evidence>
<evidence type="ECO:0008006" key="7">
    <source>
        <dbReference type="Google" id="ProtNLM"/>
    </source>
</evidence>
<dbReference type="SUPFAM" id="SSF53335">
    <property type="entry name" value="S-adenosyl-L-methionine-dependent methyltransferases"/>
    <property type="match status" value="1"/>
</dbReference>
<dbReference type="EMBL" id="ML179073">
    <property type="protein sequence ID" value="THV02823.1"/>
    <property type="molecule type" value="Genomic_DNA"/>
</dbReference>
<dbReference type="PANTHER" id="PTHR35897:SF1">
    <property type="entry name" value="METHYLTRANSFERASE AUSD"/>
    <property type="match status" value="1"/>
</dbReference>
<dbReference type="GO" id="GO:0016740">
    <property type="term" value="F:transferase activity"/>
    <property type="evidence" value="ECO:0007669"/>
    <property type="project" value="UniProtKB-KW"/>
</dbReference>
<keyword evidence="3" id="KW-0949">S-adenosyl-L-methionine</keyword>
<evidence type="ECO:0000256" key="1">
    <source>
        <dbReference type="ARBA" id="ARBA00005179"/>
    </source>
</evidence>
<dbReference type="CDD" id="cd02440">
    <property type="entry name" value="AdoMet_MTases"/>
    <property type="match status" value="1"/>
</dbReference>
<dbReference type="InterPro" id="IPR051654">
    <property type="entry name" value="Meroterpenoid_MTases"/>
</dbReference>
<evidence type="ECO:0000256" key="2">
    <source>
        <dbReference type="ARBA" id="ARBA00022679"/>
    </source>
</evidence>
<dbReference type="Proteomes" id="UP000297245">
    <property type="component" value="Unassembled WGS sequence"/>
</dbReference>
<reference evidence="5 6" key="1">
    <citation type="journal article" date="2019" name="Nat. Ecol. Evol.">
        <title>Megaphylogeny resolves global patterns of mushroom evolution.</title>
        <authorList>
            <person name="Varga T."/>
            <person name="Krizsan K."/>
            <person name="Foldi C."/>
            <person name="Dima B."/>
            <person name="Sanchez-Garcia M."/>
            <person name="Sanchez-Ramirez S."/>
            <person name="Szollosi G.J."/>
            <person name="Szarkandi J.G."/>
            <person name="Papp V."/>
            <person name="Albert L."/>
            <person name="Andreopoulos W."/>
            <person name="Angelini C."/>
            <person name="Antonin V."/>
            <person name="Barry K.W."/>
            <person name="Bougher N.L."/>
            <person name="Buchanan P."/>
            <person name="Buyck B."/>
            <person name="Bense V."/>
            <person name="Catcheside P."/>
            <person name="Chovatia M."/>
            <person name="Cooper J."/>
            <person name="Damon W."/>
            <person name="Desjardin D."/>
            <person name="Finy P."/>
            <person name="Geml J."/>
            <person name="Haridas S."/>
            <person name="Hughes K."/>
            <person name="Justo A."/>
            <person name="Karasinski D."/>
            <person name="Kautmanova I."/>
            <person name="Kiss B."/>
            <person name="Kocsube S."/>
            <person name="Kotiranta H."/>
            <person name="LaButti K.M."/>
            <person name="Lechner B.E."/>
            <person name="Liimatainen K."/>
            <person name="Lipzen A."/>
            <person name="Lukacs Z."/>
            <person name="Mihaltcheva S."/>
            <person name="Morgado L.N."/>
            <person name="Niskanen T."/>
            <person name="Noordeloos M.E."/>
            <person name="Ohm R.A."/>
            <person name="Ortiz-Santana B."/>
            <person name="Ovrebo C."/>
            <person name="Racz N."/>
            <person name="Riley R."/>
            <person name="Savchenko A."/>
            <person name="Shiryaev A."/>
            <person name="Soop K."/>
            <person name="Spirin V."/>
            <person name="Szebenyi C."/>
            <person name="Tomsovsky M."/>
            <person name="Tulloss R.E."/>
            <person name="Uehling J."/>
            <person name="Grigoriev I.V."/>
            <person name="Vagvolgyi C."/>
            <person name="Papp T."/>
            <person name="Martin F.M."/>
            <person name="Miettinen O."/>
            <person name="Hibbett D.S."/>
            <person name="Nagy L.G."/>
        </authorList>
    </citation>
    <scope>NUCLEOTIDE SEQUENCE [LARGE SCALE GENOMIC DNA]</scope>
    <source>
        <strain evidence="5 6">CBS 962.96</strain>
    </source>
</reference>
<keyword evidence="6" id="KW-1185">Reference proteome</keyword>
<dbReference type="PANTHER" id="PTHR35897">
    <property type="entry name" value="METHYLTRANSFERASE AUSD"/>
    <property type="match status" value="1"/>
</dbReference>
<accession>A0A4S8MJ79</accession>
<comment type="pathway">
    <text evidence="1">Secondary metabolite biosynthesis.</text>
</comment>
<name>A0A4S8MJ79_DENBC</name>
<proteinExistence type="inferred from homology"/>
<sequence>MDATDTDQDKVRVDLTLLDSGELALLKEHSGIQDTEELTRHIQDVVQKAQQVMLKFTDLPAYKHVLEVGKSREDALFLDIGCGLGHDTRRAAWDGYPMENIIASDLCPEFWTLGHEMFKSTPETLPVTFIPGDVFDNNFIPDEKPFTESPNAQRPSMTSLVSSKSLAGLQGHISFIHASALFHLFGEESQRQLAKKLASLLSPVSGSMIFGIHRGSEHAEPEQRVNSGGETRFYHSVESWKRLWTGGEGQEGVFPPGSVEVEVDVRQLSIPPEDIHQLLLWSVKRV</sequence>
<evidence type="ECO:0000256" key="3">
    <source>
        <dbReference type="ARBA" id="ARBA00022691"/>
    </source>
</evidence>
<keyword evidence="2" id="KW-0808">Transferase</keyword>
<evidence type="ECO:0000313" key="6">
    <source>
        <dbReference type="Proteomes" id="UP000297245"/>
    </source>
</evidence>
<comment type="similarity">
    <text evidence="4">Belongs to the class I-like SAM-binding methyltransferase superfamily.</text>
</comment>
<organism evidence="5 6">
    <name type="scientific">Dendrothele bispora (strain CBS 962.96)</name>
    <dbReference type="NCBI Taxonomy" id="1314807"/>
    <lineage>
        <taxon>Eukaryota</taxon>
        <taxon>Fungi</taxon>
        <taxon>Dikarya</taxon>
        <taxon>Basidiomycota</taxon>
        <taxon>Agaricomycotina</taxon>
        <taxon>Agaricomycetes</taxon>
        <taxon>Agaricomycetidae</taxon>
        <taxon>Agaricales</taxon>
        <taxon>Agaricales incertae sedis</taxon>
        <taxon>Dendrothele</taxon>
    </lineage>
</organism>
<protein>
    <recommendedName>
        <fullName evidence="7">Methyltransferase domain-containing protein</fullName>
    </recommendedName>
</protein>
<gene>
    <name evidence="5" type="ORF">K435DRAFT_836167</name>
</gene>